<protein>
    <submittedName>
        <fullName evidence="2">Uncharacterized protein</fullName>
    </submittedName>
</protein>
<dbReference type="Proteomes" id="UP000593565">
    <property type="component" value="Unassembled WGS sequence"/>
</dbReference>
<accession>A0A7J6B589</accession>
<name>A0A7J6B589_AMEME</name>
<organism evidence="2 3">
    <name type="scientific">Ameiurus melas</name>
    <name type="common">Black bullhead</name>
    <name type="synonym">Silurus melas</name>
    <dbReference type="NCBI Taxonomy" id="219545"/>
    <lineage>
        <taxon>Eukaryota</taxon>
        <taxon>Metazoa</taxon>
        <taxon>Chordata</taxon>
        <taxon>Craniata</taxon>
        <taxon>Vertebrata</taxon>
        <taxon>Euteleostomi</taxon>
        <taxon>Actinopterygii</taxon>
        <taxon>Neopterygii</taxon>
        <taxon>Teleostei</taxon>
        <taxon>Ostariophysi</taxon>
        <taxon>Siluriformes</taxon>
        <taxon>Ictaluridae</taxon>
        <taxon>Ameiurus</taxon>
    </lineage>
</organism>
<feature type="transmembrane region" description="Helical" evidence="1">
    <location>
        <begin position="131"/>
        <end position="151"/>
    </location>
</feature>
<gene>
    <name evidence="2" type="ORF">AMELA_G00068030</name>
</gene>
<reference evidence="2 3" key="1">
    <citation type="submission" date="2020-02" db="EMBL/GenBank/DDBJ databases">
        <title>A chromosome-scale genome assembly of the black bullhead catfish (Ameiurus melas).</title>
        <authorList>
            <person name="Wen M."/>
            <person name="Zham M."/>
            <person name="Cabau C."/>
            <person name="Klopp C."/>
            <person name="Donnadieu C."/>
            <person name="Roques C."/>
            <person name="Bouchez O."/>
            <person name="Lampietro C."/>
            <person name="Jouanno E."/>
            <person name="Herpin A."/>
            <person name="Louis A."/>
            <person name="Berthelot C."/>
            <person name="Parey E."/>
            <person name="Roest-Crollius H."/>
            <person name="Braasch I."/>
            <person name="Postlethwait J."/>
            <person name="Robinson-Rechavi M."/>
            <person name="Echchiki A."/>
            <person name="Begum T."/>
            <person name="Montfort J."/>
            <person name="Schartl M."/>
            <person name="Bobe J."/>
            <person name="Guiguen Y."/>
        </authorList>
    </citation>
    <scope>NUCLEOTIDE SEQUENCE [LARGE SCALE GENOMIC DNA]</scope>
    <source>
        <strain evidence="2">M_S1</strain>
        <tissue evidence="2">Blood</tissue>
    </source>
</reference>
<keyword evidence="3" id="KW-1185">Reference proteome</keyword>
<evidence type="ECO:0000313" key="2">
    <source>
        <dbReference type="EMBL" id="KAF4089549.1"/>
    </source>
</evidence>
<proteinExistence type="predicted"/>
<dbReference type="EMBL" id="JAAGNN010000005">
    <property type="protein sequence ID" value="KAF4089549.1"/>
    <property type="molecule type" value="Genomic_DNA"/>
</dbReference>
<evidence type="ECO:0000313" key="3">
    <source>
        <dbReference type="Proteomes" id="UP000593565"/>
    </source>
</evidence>
<keyword evidence="1" id="KW-0472">Membrane</keyword>
<sequence>MQDPTNDFCFIPSWNREFVCLIGLEEVVLFRFERLDKTVFTAPNKRRTKGRLKKIPIPAVVPATLPKDPYTCVKCHTDVSCSWKLDFSSYTRVLLIPKCVVQQPGRNQTSGEEGSKSKSEDSEAKNLNGVLWQPFILLFFFFFFFFCFFFIGQTEKVKEQVLVSPEMKIYITKFRSTPNGKPFDPK</sequence>
<dbReference type="AlphaFoldDB" id="A0A7J6B589"/>
<comment type="caution">
    <text evidence="2">The sequence shown here is derived from an EMBL/GenBank/DDBJ whole genome shotgun (WGS) entry which is preliminary data.</text>
</comment>
<keyword evidence="1" id="KW-0812">Transmembrane</keyword>
<evidence type="ECO:0000256" key="1">
    <source>
        <dbReference type="SAM" id="Phobius"/>
    </source>
</evidence>
<keyword evidence="1" id="KW-1133">Transmembrane helix</keyword>